<evidence type="ECO:0000313" key="2">
    <source>
        <dbReference type="Proteomes" id="UP001165064"/>
    </source>
</evidence>
<comment type="caution">
    <text evidence="1">The sequence shown here is derived from an EMBL/GenBank/DDBJ whole genome shotgun (WGS) entry which is preliminary data.</text>
</comment>
<evidence type="ECO:0000313" key="1">
    <source>
        <dbReference type="EMBL" id="GME74062.1"/>
    </source>
</evidence>
<proteinExistence type="predicted"/>
<sequence length="96" mass="11144">MPTLISRVESRCMWINPWTWTWSCNSDKQHIGCGKLHVIANSMDEEMGRYVHGGWMFELCQLLINDHTTIMSFEWDSDCDCDSWSGRNVANLDSVI</sequence>
<keyword evidence="2" id="KW-1185">Reference proteome</keyword>
<accession>A0ACB5SV91</accession>
<dbReference type="Proteomes" id="UP001165064">
    <property type="component" value="Unassembled WGS sequence"/>
</dbReference>
<reference evidence="1" key="1">
    <citation type="submission" date="2023-04" db="EMBL/GenBank/DDBJ databases">
        <title>Ambrosiozyma monospora NBRC 10751.</title>
        <authorList>
            <person name="Ichikawa N."/>
            <person name="Sato H."/>
            <person name="Tonouchi N."/>
        </authorList>
    </citation>
    <scope>NUCLEOTIDE SEQUENCE</scope>
    <source>
        <strain evidence="1">NBRC 10751</strain>
    </source>
</reference>
<dbReference type="EMBL" id="BSXS01000825">
    <property type="protein sequence ID" value="GME74062.1"/>
    <property type="molecule type" value="Genomic_DNA"/>
</dbReference>
<protein>
    <submittedName>
        <fullName evidence="1">Unnamed protein product</fullName>
    </submittedName>
</protein>
<organism evidence="1 2">
    <name type="scientific">Ambrosiozyma monospora</name>
    <name type="common">Yeast</name>
    <name type="synonym">Endomycopsis monosporus</name>
    <dbReference type="NCBI Taxonomy" id="43982"/>
    <lineage>
        <taxon>Eukaryota</taxon>
        <taxon>Fungi</taxon>
        <taxon>Dikarya</taxon>
        <taxon>Ascomycota</taxon>
        <taxon>Saccharomycotina</taxon>
        <taxon>Pichiomycetes</taxon>
        <taxon>Pichiales</taxon>
        <taxon>Pichiaceae</taxon>
        <taxon>Ambrosiozyma</taxon>
    </lineage>
</organism>
<name>A0ACB5SV91_AMBMO</name>
<gene>
    <name evidence="1" type="ORF">Amon02_000163600</name>
</gene>